<dbReference type="Proteomes" id="UP000824890">
    <property type="component" value="Unassembled WGS sequence"/>
</dbReference>
<name>A0ABQ8BF95_BRANA</name>
<evidence type="ECO:0000313" key="2">
    <source>
        <dbReference type="Proteomes" id="UP000824890"/>
    </source>
</evidence>
<keyword evidence="2" id="KW-1185">Reference proteome</keyword>
<gene>
    <name evidence="1" type="ORF">HID58_042615</name>
</gene>
<comment type="caution">
    <text evidence="1">The sequence shown here is derived from an EMBL/GenBank/DDBJ whole genome shotgun (WGS) entry which is preliminary data.</text>
</comment>
<reference evidence="1 2" key="1">
    <citation type="submission" date="2021-05" db="EMBL/GenBank/DDBJ databases">
        <title>Genome Assembly of Synthetic Allotetraploid Brassica napus Reveals Homoeologous Exchanges between Subgenomes.</title>
        <authorList>
            <person name="Davis J.T."/>
        </authorList>
    </citation>
    <scope>NUCLEOTIDE SEQUENCE [LARGE SCALE GENOMIC DNA]</scope>
    <source>
        <strain evidence="2">cv. Da-Ae</strain>
        <tissue evidence="1">Seedling</tissue>
    </source>
</reference>
<proteinExistence type="predicted"/>
<protein>
    <submittedName>
        <fullName evidence="1">Uncharacterized protein</fullName>
    </submittedName>
</protein>
<evidence type="ECO:0000313" key="1">
    <source>
        <dbReference type="EMBL" id="KAH0903112.1"/>
    </source>
</evidence>
<dbReference type="EMBL" id="JAGKQM010000011">
    <property type="protein sequence ID" value="KAH0903112.1"/>
    <property type="molecule type" value="Genomic_DNA"/>
</dbReference>
<accession>A0ABQ8BF95</accession>
<organism evidence="1 2">
    <name type="scientific">Brassica napus</name>
    <name type="common">Rape</name>
    <dbReference type="NCBI Taxonomy" id="3708"/>
    <lineage>
        <taxon>Eukaryota</taxon>
        <taxon>Viridiplantae</taxon>
        <taxon>Streptophyta</taxon>
        <taxon>Embryophyta</taxon>
        <taxon>Tracheophyta</taxon>
        <taxon>Spermatophyta</taxon>
        <taxon>Magnoliopsida</taxon>
        <taxon>eudicotyledons</taxon>
        <taxon>Gunneridae</taxon>
        <taxon>Pentapetalae</taxon>
        <taxon>rosids</taxon>
        <taxon>malvids</taxon>
        <taxon>Brassicales</taxon>
        <taxon>Brassicaceae</taxon>
        <taxon>Brassiceae</taxon>
        <taxon>Brassica</taxon>
    </lineage>
</organism>
<sequence>MAKKRKLLSVEEACVLARRTIYHTTFRDGASVYNVGPNGWKNCQETILTSLENKLDSMEIVLMCKLRQLCSIPTIPNA</sequence>